<evidence type="ECO:0000313" key="10">
    <source>
        <dbReference type="Proteomes" id="UP000216454"/>
    </source>
</evidence>
<evidence type="ECO:0000259" key="7">
    <source>
        <dbReference type="PROSITE" id="PS51192"/>
    </source>
</evidence>
<feature type="region of interest" description="Disordered" evidence="6">
    <location>
        <begin position="432"/>
        <end position="451"/>
    </location>
</feature>
<dbReference type="GO" id="GO:0005829">
    <property type="term" value="C:cytosol"/>
    <property type="evidence" value="ECO:0007669"/>
    <property type="project" value="TreeGrafter"/>
</dbReference>
<feature type="domain" description="Helicase C-terminal" evidence="8">
    <location>
        <begin position="348"/>
        <end position="490"/>
    </location>
</feature>
<reference evidence="9 10" key="1">
    <citation type="journal article" date="2017" name="BMC Genomics">
        <title>Comparative genomic and phylogenomic analyses of the Bifidobacteriaceae family.</title>
        <authorList>
            <person name="Lugli G.A."/>
            <person name="Milani C."/>
            <person name="Turroni F."/>
            <person name="Duranti S."/>
            <person name="Mancabelli L."/>
            <person name="Mangifesta M."/>
            <person name="Ferrario C."/>
            <person name="Modesto M."/>
            <person name="Mattarelli P."/>
            <person name="Jiri K."/>
            <person name="van Sinderen D."/>
            <person name="Ventura M."/>
        </authorList>
    </citation>
    <scope>NUCLEOTIDE SEQUENCE [LARGE SCALE GENOMIC DNA]</scope>
    <source>
        <strain evidence="9 10">DSM 24744</strain>
    </source>
</reference>
<keyword evidence="2" id="KW-0378">Hydrolase</keyword>
<dbReference type="GO" id="GO:0005524">
    <property type="term" value="F:ATP binding"/>
    <property type="evidence" value="ECO:0007669"/>
    <property type="project" value="UniProtKB-KW"/>
</dbReference>
<dbReference type="PROSITE" id="PS51192">
    <property type="entry name" value="HELICASE_ATP_BIND_1"/>
    <property type="match status" value="1"/>
</dbReference>
<dbReference type="Gene3D" id="3.40.50.300">
    <property type="entry name" value="P-loop containing nucleotide triphosphate hydrolases"/>
    <property type="match status" value="2"/>
</dbReference>
<feature type="compositionally biased region" description="Basic residues" evidence="6">
    <location>
        <begin position="537"/>
        <end position="552"/>
    </location>
</feature>
<name>A0A261EWF4_9BIFI</name>
<feature type="compositionally biased region" description="Basic and acidic residues" evidence="6">
    <location>
        <begin position="26"/>
        <end position="42"/>
    </location>
</feature>
<dbReference type="AlphaFoldDB" id="A0A261EWF4"/>
<dbReference type="Proteomes" id="UP000216454">
    <property type="component" value="Unassembled WGS sequence"/>
</dbReference>
<evidence type="ECO:0000256" key="3">
    <source>
        <dbReference type="ARBA" id="ARBA00022806"/>
    </source>
</evidence>
<feature type="compositionally biased region" description="Basic and acidic residues" evidence="6">
    <location>
        <begin position="521"/>
        <end position="536"/>
    </location>
</feature>
<feature type="domain" description="Helicase ATP-binding" evidence="7">
    <location>
        <begin position="129"/>
        <end position="321"/>
    </location>
</feature>
<dbReference type="GO" id="GO:0003676">
    <property type="term" value="F:nucleic acid binding"/>
    <property type="evidence" value="ECO:0007669"/>
    <property type="project" value="InterPro"/>
</dbReference>
<dbReference type="PANTHER" id="PTHR47959:SF13">
    <property type="entry name" value="ATP-DEPENDENT RNA HELICASE RHLE"/>
    <property type="match status" value="1"/>
</dbReference>
<dbReference type="CDD" id="cd00268">
    <property type="entry name" value="DEADc"/>
    <property type="match status" value="1"/>
</dbReference>
<dbReference type="InterPro" id="IPR044742">
    <property type="entry name" value="DEAD/DEAH_RhlB"/>
</dbReference>
<keyword evidence="4" id="KW-0067">ATP-binding</keyword>
<feature type="compositionally biased region" description="Basic and acidic residues" evidence="6">
    <location>
        <begin position="637"/>
        <end position="680"/>
    </location>
</feature>
<feature type="compositionally biased region" description="Basic and acidic residues" evidence="6">
    <location>
        <begin position="575"/>
        <end position="622"/>
    </location>
</feature>
<gene>
    <name evidence="9" type="ORF">PSSU_1104</name>
</gene>
<feature type="compositionally biased region" description="Gly residues" evidence="6">
    <location>
        <begin position="693"/>
        <end position="741"/>
    </location>
</feature>
<evidence type="ECO:0000313" key="9">
    <source>
        <dbReference type="EMBL" id="OZG51167.1"/>
    </source>
</evidence>
<dbReference type="InterPro" id="IPR001650">
    <property type="entry name" value="Helicase_C-like"/>
</dbReference>
<evidence type="ECO:0000256" key="4">
    <source>
        <dbReference type="ARBA" id="ARBA00022840"/>
    </source>
</evidence>
<keyword evidence="3 9" id="KW-0347">Helicase</keyword>
<evidence type="ECO:0000259" key="8">
    <source>
        <dbReference type="PROSITE" id="PS51194"/>
    </source>
</evidence>
<dbReference type="Pfam" id="PF00271">
    <property type="entry name" value="Helicase_C"/>
    <property type="match status" value="1"/>
</dbReference>
<dbReference type="GO" id="GO:0003724">
    <property type="term" value="F:RNA helicase activity"/>
    <property type="evidence" value="ECO:0007669"/>
    <property type="project" value="TreeGrafter"/>
</dbReference>
<accession>A0A261EWF4</accession>
<evidence type="ECO:0000256" key="6">
    <source>
        <dbReference type="SAM" id="MobiDB-lite"/>
    </source>
</evidence>
<keyword evidence="10" id="KW-1185">Reference proteome</keyword>
<proteinExistence type="inferred from homology"/>
<dbReference type="SMART" id="SM00490">
    <property type="entry name" value="HELICc"/>
    <property type="match status" value="1"/>
</dbReference>
<dbReference type="InterPro" id="IPR027417">
    <property type="entry name" value="P-loop_NTPase"/>
</dbReference>
<protein>
    <submittedName>
        <fullName evidence="9">ATP-dependent RNA helicase</fullName>
    </submittedName>
</protein>
<dbReference type="SMART" id="SM00487">
    <property type="entry name" value="DEXDc"/>
    <property type="match status" value="1"/>
</dbReference>
<feature type="region of interest" description="Disordered" evidence="6">
    <location>
        <begin position="521"/>
        <end position="741"/>
    </location>
</feature>
<dbReference type="InterPro" id="IPR014001">
    <property type="entry name" value="Helicase_ATP-bd"/>
</dbReference>
<feature type="compositionally biased region" description="Basic residues" evidence="6">
    <location>
        <begin position="682"/>
        <end position="692"/>
    </location>
</feature>
<evidence type="ECO:0000256" key="5">
    <source>
        <dbReference type="ARBA" id="ARBA00038437"/>
    </source>
</evidence>
<dbReference type="EMBL" id="MWWQ01000009">
    <property type="protein sequence ID" value="OZG51167.1"/>
    <property type="molecule type" value="Genomic_DNA"/>
</dbReference>
<feature type="region of interest" description="Disordered" evidence="6">
    <location>
        <begin position="1"/>
        <end position="73"/>
    </location>
</feature>
<comment type="caution">
    <text evidence="9">The sequence shown here is derived from an EMBL/GenBank/DDBJ whole genome shotgun (WGS) entry which is preliminary data.</text>
</comment>
<dbReference type="PROSITE" id="PS51194">
    <property type="entry name" value="HELICASE_CTER"/>
    <property type="match status" value="1"/>
</dbReference>
<dbReference type="InterPro" id="IPR050079">
    <property type="entry name" value="DEAD_box_RNA_helicase"/>
</dbReference>
<dbReference type="CDD" id="cd18787">
    <property type="entry name" value="SF2_C_DEAD"/>
    <property type="match status" value="1"/>
</dbReference>
<organism evidence="9 10">
    <name type="scientific">Pseudoscardovia suis</name>
    <dbReference type="NCBI Taxonomy" id="987063"/>
    <lineage>
        <taxon>Bacteria</taxon>
        <taxon>Bacillati</taxon>
        <taxon>Actinomycetota</taxon>
        <taxon>Actinomycetes</taxon>
        <taxon>Bifidobacteriales</taxon>
        <taxon>Bifidobacteriaceae</taxon>
        <taxon>Pseudoscardovia</taxon>
    </lineage>
</organism>
<evidence type="ECO:0000256" key="1">
    <source>
        <dbReference type="ARBA" id="ARBA00022741"/>
    </source>
</evidence>
<dbReference type="InterPro" id="IPR011545">
    <property type="entry name" value="DEAD/DEAH_box_helicase_dom"/>
</dbReference>
<dbReference type="GO" id="GO:0016787">
    <property type="term" value="F:hydrolase activity"/>
    <property type="evidence" value="ECO:0007669"/>
    <property type="project" value="UniProtKB-KW"/>
</dbReference>
<dbReference type="SUPFAM" id="SSF52540">
    <property type="entry name" value="P-loop containing nucleoside triphosphate hydrolases"/>
    <property type="match status" value="1"/>
</dbReference>
<evidence type="ECO:0000256" key="2">
    <source>
        <dbReference type="ARBA" id="ARBA00022801"/>
    </source>
</evidence>
<dbReference type="Pfam" id="PF00270">
    <property type="entry name" value="DEAD"/>
    <property type="match status" value="1"/>
</dbReference>
<feature type="compositionally biased region" description="Basic residues" evidence="6">
    <location>
        <begin position="57"/>
        <end position="69"/>
    </location>
</feature>
<comment type="similarity">
    <text evidence="5">Belongs to the DEAD box helicase family.</text>
</comment>
<dbReference type="PANTHER" id="PTHR47959">
    <property type="entry name" value="ATP-DEPENDENT RNA HELICASE RHLE-RELATED"/>
    <property type="match status" value="1"/>
</dbReference>
<keyword evidence="1" id="KW-0547">Nucleotide-binding</keyword>
<sequence length="741" mass="80926">MSEFQSFDNFSEDNSADNTTSSRHARAAEAADGLFHHDDAKHDGKKHGKRNGDAGKKPSHKSHGKSHKKNDRDALEIEPQAAEFSADEISHDADRADLTFEQLGVPQPIVDVLAKDGKVTAFPIQADTLPDSLSGRDILGRGRTGSGKTLAFAIPLVTRLGQGSGAAAMRDFKRLKKAGKAADLRLPHPRGMVLAPTRELVNQIDEVIQPLAHAYGMKTVTIYGGVKQGRQVDKLRRGADIVLACPGRLEDLLGQGLLTLEGVEVSVLDEADEMADMGFLPAVTRLLEQTDPHGQRMLFSATLDHGVDKVVEQFLTDAKVHAVADSDEPVDTMTHHLFAVTQGNKHEVIRELASGMGKRIFFTRTKFQAQKMAKKLIQQGIPAVDLQGNLSQNKRDRNLAAFADGTVRVLVATDVAARGIDVNGVELVVQTEPPKDPKSFQHRSGRTARAGNSGDVVTLVLPDQRKLARNLFRKAGIEVEPVEVTPGSDEIEALVGEHAPLVEGWSLQGVLDAQKAAKKEAQKAQKEAKAEKEAQKAARKASKKAHGKSSGKKRSDGGEDVAFAKRGKAAAGNRAAERHGHKHDRDDRWDDRRDDRRDDRHSKRNRRDDRRDDRRGGFRDDGFQDFGPQRGRKGKHHHDDANFEYGRAEYERSQRERGWDRDDRDNDGRHDRSDYVDFGKRGGARGGKHGGRKGNGGNGHGNSRGGRGGVRSFGGSRGGGKRGGNYGGRGNGGRGFSRGRH</sequence>